<feature type="transmembrane region" description="Helical" evidence="8">
    <location>
        <begin position="180"/>
        <end position="198"/>
    </location>
</feature>
<feature type="transmembrane region" description="Helical" evidence="8">
    <location>
        <begin position="53"/>
        <end position="73"/>
    </location>
</feature>
<dbReference type="InterPro" id="IPR002781">
    <property type="entry name" value="TM_pro_TauE-like"/>
</dbReference>
<comment type="subcellular location">
    <subcellularLocation>
        <location evidence="1 8">Cell membrane</location>
        <topology evidence="1 8">Multi-pass membrane protein</topology>
    </subcellularLocation>
</comment>
<feature type="transmembrane region" description="Helical" evidence="8">
    <location>
        <begin position="210"/>
        <end position="228"/>
    </location>
</feature>
<dbReference type="PANTHER" id="PTHR30269:SF37">
    <property type="entry name" value="MEMBRANE TRANSPORTER PROTEIN"/>
    <property type="match status" value="1"/>
</dbReference>
<feature type="transmembrane region" description="Helical" evidence="8">
    <location>
        <begin position="118"/>
        <end position="142"/>
    </location>
</feature>
<dbReference type="EMBL" id="BAABHW010000002">
    <property type="protein sequence ID" value="GAA5073010.1"/>
    <property type="molecule type" value="Genomic_DNA"/>
</dbReference>
<evidence type="ECO:0000313" key="9">
    <source>
        <dbReference type="EMBL" id="GAA5073010.1"/>
    </source>
</evidence>
<comment type="similarity">
    <text evidence="2 8">Belongs to the 4-toluene sulfonate uptake permease (TSUP) (TC 2.A.102) family.</text>
</comment>
<keyword evidence="4 8" id="KW-1003">Cell membrane</keyword>
<accession>A0ABP9LD72</accession>
<evidence type="ECO:0000256" key="2">
    <source>
        <dbReference type="ARBA" id="ARBA00009142"/>
    </source>
</evidence>
<proteinExistence type="inferred from homology"/>
<dbReference type="PANTHER" id="PTHR30269">
    <property type="entry name" value="TRANSMEMBRANE PROTEIN YFCA"/>
    <property type="match status" value="1"/>
</dbReference>
<dbReference type="InterPro" id="IPR052017">
    <property type="entry name" value="TSUP"/>
</dbReference>
<comment type="caution">
    <text evidence="9">The sequence shown here is derived from an EMBL/GenBank/DDBJ whole genome shotgun (WGS) entry which is preliminary data.</text>
</comment>
<evidence type="ECO:0000256" key="6">
    <source>
        <dbReference type="ARBA" id="ARBA00022989"/>
    </source>
</evidence>
<organism evidence="9 10">
    <name type="scientific">[Roseibacterium] beibuensis</name>
    <dbReference type="NCBI Taxonomy" id="1193142"/>
    <lineage>
        <taxon>Bacteria</taxon>
        <taxon>Pseudomonadati</taxon>
        <taxon>Pseudomonadota</taxon>
        <taxon>Alphaproteobacteria</taxon>
        <taxon>Rhodobacterales</taxon>
        <taxon>Roseobacteraceae</taxon>
        <taxon>Roseicyclus</taxon>
    </lineage>
</organism>
<evidence type="ECO:0000256" key="7">
    <source>
        <dbReference type="ARBA" id="ARBA00023136"/>
    </source>
</evidence>
<keyword evidence="6 8" id="KW-1133">Transmembrane helix</keyword>
<feature type="transmembrane region" description="Helical" evidence="8">
    <location>
        <begin position="154"/>
        <end position="174"/>
    </location>
</feature>
<evidence type="ECO:0000256" key="3">
    <source>
        <dbReference type="ARBA" id="ARBA00022448"/>
    </source>
</evidence>
<keyword evidence="3" id="KW-0813">Transport</keyword>
<dbReference type="Pfam" id="PF01925">
    <property type="entry name" value="TauE"/>
    <property type="match status" value="1"/>
</dbReference>
<evidence type="ECO:0000313" key="10">
    <source>
        <dbReference type="Proteomes" id="UP001499910"/>
    </source>
</evidence>
<gene>
    <name evidence="9" type="ORF">GCM10023209_18330</name>
</gene>
<evidence type="ECO:0000256" key="8">
    <source>
        <dbReference type="RuleBase" id="RU363041"/>
    </source>
</evidence>
<name>A0ABP9LD72_9RHOB</name>
<reference evidence="10" key="1">
    <citation type="journal article" date="2019" name="Int. J. Syst. Evol. Microbiol.">
        <title>The Global Catalogue of Microorganisms (GCM) 10K type strain sequencing project: providing services to taxonomists for standard genome sequencing and annotation.</title>
        <authorList>
            <consortium name="The Broad Institute Genomics Platform"/>
            <consortium name="The Broad Institute Genome Sequencing Center for Infectious Disease"/>
            <person name="Wu L."/>
            <person name="Ma J."/>
        </authorList>
    </citation>
    <scope>NUCLEOTIDE SEQUENCE [LARGE SCALE GENOMIC DNA]</scope>
    <source>
        <strain evidence="10">JCM 18015</strain>
    </source>
</reference>
<evidence type="ECO:0000256" key="1">
    <source>
        <dbReference type="ARBA" id="ARBA00004651"/>
    </source>
</evidence>
<keyword evidence="7 8" id="KW-0472">Membrane</keyword>
<protein>
    <recommendedName>
        <fullName evidence="8">Probable membrane transporter protein</fullName>
    </recommendedName>
</protein>
<evidence type="ECO:0000256" key="4">
    <source>
        <dbReference type="ARBA" id="ARBA00022475"/>
    </source>
</evidence>
<dbReference type="Proteomes" id="UP001499910">
    <property type="component" value="Unassembled WGS sequence"/>
</dbReference>
<evidence type="ECO:0000256" key="5">
    <source>
        <dbReference type="ARBA" id="ARBA00022692"/>
    </source>
</evidence>
<keyword evidence="5 8" id="KW-0812">Transmembrane</keyword>
<keyword evidence="10" id="KW-1185">Reference proteome</keyword>
<feature type="transmembrane region" description="Helical" evidence="8">
    <location>
        <begin position="80"/>
        <end position="98"/>
    </location>
</feature>
<sequence length="232" mass="24098">MSKGGFGAGLGFASSAILAIVIDPATALALMLPVLMVIDLATLGPYWRKWHTPSAKVVILGSLPGMAIGAALFSVVSADVIRVLIGLVAVAFPLFQLARARGWVSPKPKPFNAKAGLVSGLAVGFTSFISHAGGPPLAVFMLSQEGIGKTQYQATTVIVFWVVNAIKAGIYTAIGLFTLSTLGVSAAMVPFALVGTWIGVKAHRLIPERAFFLVTYLGLTATGAKLLFDGLT</sequence>